<dbReference type="AlphaFoldDB" id="S9RX07"/>
<accession>S9RX07</accession>
<sequence>MSYLIGRSGDQFRAVVCIIQPEIRPLRYLSVKAGRRE</sequence>
<organism evidence="1 2">
    <name type="scientific">Litoreibacter arenae DSM 19593</name>
    <dbReference type="NCBI Taxonomy" id="1123360"/>
    <lineage>
        <taxon>Bacteria</taxon>
        <taxon>Pseudomonadati</taxon>
        <taxon>Pseudomonadota</taxon>
        <taxon>Alphaproteobacteria</taxon>
        <taxon>Rhodobacterales</taxon>
        <taxon>Roseobacteraceae</taxon>
        <taxon>Litoreibacter</taxon>
    </lineage>
</organism>
<comment type="caution">
    <text evidence="1">The sequence shown here is derived from an EMBL/GenBank/DDBJ whole genome shotgun (WGS) entry which is preliminary data.</text>
</comment>
<proteinExistence type="predicted"/>
<dbReference type="Proteomes" id="UP000015351">
    <property type="component" value="Unassembled WGS sequence"/>
</dbReference>
<reference evidence="2" key="1">
    <citation type="journal article" date="2013" name="Stand. Genomic Sci.">
        <title>Genome sequence of the Litoreibacter arenae type strain (DSM 19593(T)), a member of the Roseobacter clade isolated from sea sand.</title>
        <authorList>
            <person name="Riedel T."/>
            <person name="Fiebig A."/>
            <person name="Petersen J."/>
            <person name="Gronow S."/>
            <person name="Kyrpides N.C."/>
            <person name="Goker M."/>
            <person name="Klenk H.P."/>
        </authorList>
    </citation>
    <scope>NUCLEOTIDE SEQUENCE [LARGE SCALE GENOMIC DNA]</scope>
    <source>
        <strain evidence="2">DSM 19593</strain>
    </source>
</reference>
<name>S9RX07_9RHOB</name>
<keyword evidence="2" id="KW-1185">Reference proteome</keyword>
<dbReference type="HOGENOM" id="CLU_3345468_0_0_5"/>
<gene>
    <name evidence="1" type="ORF">thalar_02321</name>
</gene>
<protein>
    <submittedName>
        <fullName evidence="1">Uncharacterized protein</fullName>
    </submittedName>
</protein>
<evidence type="ECO:0000313" key="2">
    <source>
        <dbReference type="Proteomes" id="UP000015351"/>
    </source>
</evidence>
<evidence type="ECO:0000313" key="1">
    <source>
        <dbReference type="EMBL" id="EPX78529.1"/>
    </source>
</evidence>
<dbReference type="STRING" id="1123360.thalar_02321"/>
<dbReference type="EMBL" id="AONI01000011">
    <property type="protein sequence ID" value="EPX78529.1"/>
    <property type="molecule type" value="Genomic_DNA"/>
</dbReference>